<evidence type="ECO:0000256" key="10">
    <source>
        <dbReference type="ARBA" id="ARBA00022679"/>
    </source>
</evidence>
<comment type="pathway">
    <text evidence="4">Amino-acid biosynthesis; L-threonine biosynthesis; L-threonine from L-aspartate: step 3/5.</text>
</comment>
<dbReference type="Gene3D" id="3.40.50.1820">
    <property type="entry name" value="alpha/beta hydrolase"/>
    <property type="match status" value="1"/>
</dbReference>
<keyword evidence="16" id="KW-0521">NADP</keyword>
<dbReference type="InterPro" id="IPR036291">
    <property type="entry name" value="NAD(P)-bd_dom_sf"/>
</dbReference>
<comment type="caution">
    <text evidence="32">The sequence shown here is derived from an EMBL/GenBank/DDBJ whole genome shotgun (WGS) entry which is preliminary data.</text>
</comment>
<comment type="caution">
    <text evidence="26">Lacks conserved residue(s) required for the propagation of feature annotation.</text>
</comment>
<evidence type="ECO:0000256" key="11">
    <source>
        <dbReference type="ARBA" id="ARBA00022697"/>
    </source>
</evidence>
<dbReference type="InterPro" id="IPR045865">
    <property type="entry name" value="ACT-like_dom_sf"/>
</dbReference>
<dbReference type="SUPFAM" id="SSF53474">
    <property type="entry name" value="alpha/beta-Hydrolases"/>
    <property type="match status" value="1"/>
</dbReference>
<keyword evidence="15" id="KW-0067">ATP-binding</keyword>
<keyword evidence="21 26" id="KW-0486">Methionine biosynthesis</keyword>
<comment type="pathway">
    <text evidence="3">Amino-acid biosynthesis; L-methionine biosynthesis via de novo pathway; L-homoserine from L-aspartate: step 1/3.</text>
</comment>
<dbReference type="Pfam" id="PF22468">
    <property type="entry name" value="ACT_9"/>
    <property type="match status" value="1"/>
</dbReference>
<comment type="subcellular location">
    <subcellularLocation>
        <location evidence="26">Cytoplasm</location>
    </subcellularLocation>
</comment>
<comment type="catalytic activity">
    <reaction evidence="25">
        <text>L-homoserine + NADP(+) = L-aspartate 4-semialdehyde + NADPH + H(+)</text>
        <dbReference type="Rhea" id="RHEA:15761"/>
        <dbReference type="ChEBI" id="CHEBI:15378"/>
        <dbReference type="ChEBI" id="CHEBI:57476"/>
        <dbReference type="ChEBI" id="CHEBI:57783"/>
        <dbReference type="ChEBI" id="CHEBI:58349"/>
        <dbReference type="ChEBI" id="CHEBI:537519"/>
        <dbReference type="EC" id="1.1.1.3"/>
    </reaction>
    <physiologicalReaction direction="right-to-left" evidence="25">
        <dbReference type="Rhea" id="RHEA:15763"/>
    </physiologicalReaction>
</comment>
<dbReference type="Pfam" id="PF00696">
    <property type="entry name" value="AA_kinase"/>
    <property type="match status" value="1"/>
</dbReference>
<dbReference type="Gene3D" id="3.30.2130.10">
    <property type="entry name" value="VC0802-like"/>
    <property type="match status" value="1"/>
</dbReference>
<dbReference type="Gene3D" id="3.40.50.720">
    <property type="entry name" value="NAD(P)-binding Rossmann-like Domain"/>
    <property type="match status" value="1"/>
</dbReference>
<dbReference type="InterPro" id="IPR008220">
    <property type="entry name" value="HAT_MetX-like"/>
</dbReference>
<dbReference type="PANTHER" id="PTHR43070:SF5">
    <property type="entry name" value="HOMOSERINE DEHYDROGENASE"/>
    <property type="match status" value="1"/>
</dbReference>
<dbReference type="InterPro" id="IPR029058">
    <property type="entry name" value="AB_hydrolase_fold"/>
</dbReference>
<dbReference type="SUPFAM" id="SSF53633">
    <property type="entry name" value="Carbamate kinase-like"/>
    <property type="match status" value="1"/>
</dbReference>
<evidence type="ECO:0000256" key="7">
    <source>
        <dbReference type="ARBA" id="ARBA00007952"/>
    </source>
</evidence>
<sequence length="1134" mass="126652">MSKKKIFTFKEPFLLENGEYIHNLKLAYHTYGEINKDQSNIVWVFHAISGSSDVEEWWPKLFGEGNYYDPKDYFIICVNSIGSPYGSTRPEGLDFPQFSIRDLANSYFSLAEELKIDKIHTIIGGSFGGNQALEFGYGFKGKINHMVLIASCSKESAWGIAVHESQRMAMQSDPTFGSKDGGKAGMKAARSMALLTYRTSDAFIEKQTDTDEKVDNFKSSSYLQYQGEKFINRFNALSYFYLTKCLDSHNIGRNRGGETKALSEIKIPTLVIGINTDSLIPTRFQQFMAEHIPDAIYREIKSDYGHDGFLIEIDQITDRIETFYKQHEPVRKDQRIVLKFGGKSLQNGPVLNNVIDIVKQAYDLHPVALVVSARGDSTDRLYELYQTAIDGNSYKRLFAEFVENQQIPGYELDITEETNDLANLLEALKVLRYKAKQVEDKILALGELISAKVIANYLNKKGLKARLVDARELLIAGFYDGEVNVDFHNSRSNVQEFFETLDIDTIPVITGFIAKDQYGETVTLGRNGSNYTATLIASFINAVEIQNWTDVEGVFSASPKYVPHAMKLEHISYREANELANFGANVLHPKTIQPLLFNNIPLRIKSTWKPEETGTLIDKTGAEKGVKAVSSIEGVSLVSIDGKGMLGKVGIDARIFHSLSKKDISVRLISQASSERGIGFVVDSEQANEAELILTKEFQKELESGDISSIRVNHDMAIIAIVGRHNFALERAIQGLRKNKIWMYLISNSISGEHISLVISNKNIKKAMNVVHAQVFGAIKTINLFALGKGVVGGTLIDQVVNTGEDLVAERGLKINVIGIADSKKYILNTKGLGKDWRQKLSGSQKVNYLPSILKELFETGLENIVIADNTSSVEITEAYPTIVKHGFDIVASNKKANSGDYAFYQELRRLLRRRSKLFYYEANVGAGLPLIDTLKYLKQSSDRITRIRGIFSGSLSYLFNNFSISEVSFSEVLLKAKELGYTEPDPREDLDGMDVARKLLILAREIGLESEMDDVDIQNLIPEGLQGEDNFDSFLKNKDELNNYYNKLKSGLGENEVLRYIGDLDVEKHELNVKLIKVDKNSPLGGIKNADSIFEIYTSGYGDHPLIIQGAGAGAEVTARGVYTDILKIGNQL</sequence>
<dbReference type="SUPFAM" id="SSF51735">
    <property type="entry name" value="NAD(P)-binding Rossmann-fold domains"/>
    <property type="match status" value="1"/>
</dbReference>
<comment type="pathway">
    <text evidence="5">Amino-acid biosynthesis; L-methionine biosynthesis via de novo pathway; L-homoserine from L-aspartate: step 3/3.</text>
</comment>
<keyword evidence="26" id="KW-0963">Cytoplasm</keyword>
<accession>A0ABT3RN66</accession>
<comment type="pathway">
    <text evidence="26">Amino-acid biosynthesis; L-methionine biosynthesis via de novo pathway; O-acetyl-L-homoserine from L-homoserine: step 1/1.</text>
</comment>
<dbReference type="NCBIfam" id="TIGR01392">
    <property type="entry name" value="homoserO_Ac_trn"/>
    <property type="match status" value="1"/>
</dbReference>
<comment type="subunit">
    <text evidence="26">Homodimer.</text>
</comment>
<dbReference type="InterPro" id="IPR054352">
    <property type="entry name" value="ACT_Aspartokinase"/>
</dbReference>
<dbReference type="InterPro" id="IPR001048">
    <property type="entry name" value="Asp/Glu/Uridylate_kinase"/>
</dbReference>
<keyword evidence="10 26" id="KW-0808">Transferase</keyword>
<evidence type="ECO:0000256" key="12">
    <source>
        <dbReference type="ARBA" id="ARBA00022723"/>
    </source>
</evidence>
<dbReference type="GO" id="GO:0004412">
    <property type="term" value="F:homoserine dehydrogenase activity"/>
    <property type="evidence" value="ECO:0007669"/>
    <property type="project" value="UniProtKB-EC"/>
</dbReference>
<dbReference type="Proteomes" id="UP001209885">
    <property type="component" value="Unassembled WGS sequence"/>
</dbReference>
<evidence type="ECO:0000256" key="5">
    <source>
        <dbReference type="ARBA" id="ARBA00005062"/>
    </source>
</evidence>
<evidence type="ECO:0000256" key="13">
    <source>
        <dbReference type="ARBA" id="ARBA00022741"/>
    </source>
</evidence>
<keyword evidence="17 32" id="KW-0560">Oxidoreductase</keyword>
<feature type="active site" description="Nucleophile" evidence="26">
    <location>
        <position position="126"/>
    </location>
</feature>
<evidence type="ECO:0000256" key="6">
    <source>
        <dbReference type="ARBA" id="ARBA00005139"/>
    </source>
</evidence>
<evidence type="ECO:0000256" key="15">
    <source>
        <dbReference type="ARBA" id="ARBA00022840"/>
    </source>
</evidence>
<gene>
    <name evidence="32" type="primary">thrA</name>
    <name evidence="26" type="synonym">metXA</name>
    <name evidence="32" type="ORF">OO013_04150</name>
</gene>
<dbReference type="RefSeq" id="WP_266055411.1">
    <property type="nucleotide sequence ID" value="NZ_JAPFQN010000003.1"/>
</dbReference>
<feature type="domain" description="Aspartate/homoserine dehydrogenase NAD-binding" evidence="30">
    <location>
        <begin position="788"/>
        <end position="922"/>
    </location>
</feature>
<evidence type="ECO:0000256" key="1">
    <source>
        <dbReference type="ARBA" id="ARBA00001920"/>
    </source>
</evidence>
<dbReference type="InterPro" id="IPR001342">
    <property type="entry name" value="HDH_cat"/>
</dbReference>
<evidence type="ECO:0000256" key="19">
    <source>
        <dbReference type="ARBA" id="ARBA00023053"/>
    </source>
</evidence>
<dbReference type="Pfam" id="PF03447">
    <property type="entry name" value="NAD_binding_3"/>
    <property type="match status" value="1"/>
</dbReference>
<keyword evidence="26" id="KW-0012">Acyltransferase</keyword>
<keyword evidence="18" id="KW-0520">NAD</keyword>
<feature type="active site" evidence="26">
    <location>
        <position position="277"/>
    </location>
</feature>
<dbReference type="InterPro" id="IPR042199">
    <property type="entry name" value="AsparK_Bifunc_asparK/hSer_DH"/>
</dbReference>
<keyword evidence="19" id="KW-0915">Sodium</keyword>
<comment type="similarity">
    <text evidence="7">In the C-terminal section; belongs to the homoserine dehydrogenase family.</text>
</comment>
<evidence type="ECO:0000256" key="22">
    <source>
        <dbReference type="ARBA" id="ARBA00023268"/>
    </source>
</evidence>
<evidence type="ECO:0000256" key="8">
    <source>
        <dbReference type="ARBA" id="ARBA00010046"/>
    </source>
</evidence>
<keyword evidence="11" id="KW-0791">Threonine biosynthesis</keyword>
<evidence type="ECO:0000313" key="32">
    <source>
        <dbReference type="EMBL" id="MCX2743041.1"/>
    </source>
</evidence>
<organism evidence="32 33">
    <name type="scientific">Mangrovivirga halotolerans</name>
    <dbReference type="NCBI Taxonomy" id="2993936"/>
    <lineage>
        <taxon>Bacteria</taxon>
        <taxon>Pseudomonadati</taxon>
        <taxon>Bacteroidota</taxon>
        <taxon>Cytophagia</taxon>
        <taxon>Cytophagales</taxon>
        <taxon>Mangrovivirgaceae</taxon>
        <taxon>Mangrovivirga</taxon>
    </lineage>
</organism>
<evidence type="ECO:0000256" key="9">
    <source>
        <dbReference type="ARBA" id="ARBA00022605"/>
    </source>
</evidence>
<dbReference type="SUPFAM" id="SSF55021">
    <property type="entry name" value="ACT-like"/>
    <property type="match status" value="2"/>
</dbReference>
<feature type="binding site" evidence="26">
    <location>
        <position position="190"/>
    </location>
    <ligand>
        <name>substrate</name>
    </ligand>
</feature>
<keyword evidence="9 26" id="KW-0028">Amino-acid biosynthesis</keyword>
<keyword evidence="12" id="KW-0479">Metal-binding</keyword>
<dbReference type="PANTHER" id="PTHR43070">
    <property type="match status" value="1"/>
</dbReference>
<keyword evidence="14 32" id="KW-0418">Kinase</keyword>
<feature type="domain" description="AB hydrolase-1" evidence="27">
    <location>
        <begin position="42"/>
        <end position="310"/>
    </location>
</feature>
<dbReference type="InterPro" id="IPR000073">
    <property type="entry name" value="AB_hydrolase_1"/>
</dbReference>
<evidence type="ECO:0000256" key="4">
    <source>
        <dbReference type="ARBA" id="ARBA00005056"/>
    </source>
</evidence>
<feature type="domain" description="Homoserine dehydrogenase catalytic" evidence="29">
    <location>
        <begin position="930"/>
        <end position="1128"/>
    </location>
</feature>
<evidence type="ECO:0000256" key="26">
    <source>
        <dbReference type="HAMAP-Rule" id="MF_00296"/>
    </source>
</evidence>
<dbReference type="InterPro" id="IPR019811">
    <property type="entry name" value="HDH_CS"/>
</dbReference>
<comment type="similarity">
    <text evidence="26">Belongs to the AB hydrolase superfamily. MetX family.</text>
</comment>
<evidence type="ECO:0000256" key="14">
    <source>
        <dbReference type="ARBA" id="ARBA00022777"/>
    </source>
</evidence>
<reference evidence="32 33" key="1">
    <citation type="submission" date="2022-11" db="EMBL/GenBank/DDBJ databases">
        <title>The characterization of three novel Bacteroidetes species and genomic analysis of their roles in tidal elemental geochemical cycles.</title>
        <authorList>
            <person name="Ma K."/>
        </authorList>
    </citation>
    <scope>NUCLEOTIDE SEQUENCE [LARGE SCALE GENOMIC DNA]</scope>
    <source>
        <strain evidence="32 33">M17</strain>
    </source>
</reference>
<keyword evidence="20" id="KW-0457">Lysine biosynthesis</keyword>
<keyword evidence="33" id="KW-1185">Reference proteome</keyword>
<evidence type="ECO:0000259" key="29">
    <source>
        <dbReference type="Pfam" id="PF00742"/>
    </source>
</evidence>
<evidence type="ECO:0000259" key="30">
    <source>
        <dbReference type="Pfam" id="PF03447"/>
    </source>
</evidence>
<dbReference type="SUPFAM" id="SSF55347">
    <property type="entry name" value="Glyceraldehyde-3-phosphate dehydrogenase-like, C-terminal domain"/>
    <property type="match status" value="1"/>
</dbReference>
<comment type="pathway">
    <text evidence="6">Amino-acid biosynthesis; L-threonine biosynthesis; L-threonine from L-aspartate: step 1/5.</text>
</comment>
<dbReference type="InterPro" id="IPR001341">
    <property type="entry name" value="Asp_kinase"/>
</dbReference>
<feature type="domain" description="Aspartokinase ACT" evidence="31">
    <location>
        <begin position="638"/>
        <end position="698"/>
    </location>
</feature>
<comment type="cofactor">
    <cofactor evidence="1">
        <name>a metal cation</name>
        <dbReference type="ChEBI" id="CHEBI:25213"/>
    </cofactor>
</comment>
<evidence type="ECO:0000256" key="23">
    <source>
        <dbReference type="ARBA" id="ARBA00044938"/>
    </source>
</evidence>
<dbReference type="NCBIfam" id="TIGR00657">
    <property type="entry name" value="asp_kinases"/>
    <property type="match status" value="1"/>
</dbReference>
<dbReference type="InterPro" id="IPR005106">
    <property type="entry name" value="Asp/hSer_DH_NAD-bd"/>
</dbReference>
<dbReference type="NCBIfam" id="NF006959">
    <property type="entry name" value="PRK09436.1"/>
    <property type="match status" value="1"/>
</dbReference>
<evidence type="ECO:0000259" key="28">
    <source>
        <dbReference type="Pfam" id="PF00696"/>
    </source>
</evidence>
<comment type="function">
    <text evidence="23">Bifunctional aspartate kinase and homoserine dehydrogenase that catalyzes the first and the third steps toward the synthesis of lysine, methionine and threonine from aspartate.</text>
</comment>
<dbReference type="GO" id="GO:0004072">
    <property type="term" value="F:aspartate kinase activity"/>
    <property type="evidence" value="ECO:0007669"/>
    <property type="project" value="UniProtKB-EC"/>
</dbReference>
<dbReference type="EMBL" id="JAPFQN010000003">
    <property type="protein sequence ID" value="MCX2743041.1"/>
    <property type="molecule type" value="Genomic_DNA"/>
</dbReference>
<dbReference type="Pfam" id="PF00561">
    <property type="entry name" value="Abhydrolase_1"/>
    <property type="match status" value="1"/>
</dbReference>
<comment type="catalytic activity">
    <reaction evidence="24">
        <text>L-aspartate + ATP = 4-phospho-L-aspartate + ADP</text>
        <dbReference type="Rhea" id="RHEA:23776"/>
        <dbReference type="ChEBI" id="CHEBI:29991"/>
        <dbReference type="ChEBI" id="CHEBI:30616"/>
        <dbReference type="ChEBI" id="CHEBI:57535"/>
        <dbReference type="ChEBI" id="CHEBI:456216"/>
        <dbReference type="EC" id="2.7.2.4"/>
    </reaction>
    <physiologicalReaction direction="left-to-right" evidence="24">
        <dbReference type="Rhea" id="RHEA:23777"/>
    </physiologicalReaction>
</comment>
<dbReference type="EC" id="2.3.1.31" evidence="26"/>
<evidence type="ECO:0000256" key="25">
    <source>
        <dbReference type="ARBA" id="ARBA00048841"/>
    </source>
</evidence>
<evidence type="ECO:0000256" key="2">
    <source>
        <dbReference type="ARBA" id="ARBA00004766"/>
    </source>
</evidence>
<evidence type="ECO:0000256" key="3">
    <source>
        <dbReference type="ARBA" id="ARBA00004986"/>
    </source>
</evidence>
<evidence type="ECO:0000256" key="24">
    <source>
        <dbReference type="ARBA" id="ARBA00048561"/>
    </source>
</evidence>
<evidence type="ECO:0000256" key="18">
    <source>
        <dbReference type="ARBA" id="ARBA00023027"/>
    </source>
</evidence>
<comment type="catalytic activity">
    <reaction evidence="26">
        <text>L-homoserine + acetyl-CoA = O-acetyl-L-homoserine + CoA</text>
        <dbReference type="Rhea" id="RHEA:13701"/>
        <dbReference type="ChEBI" id="CHEBI:57287"/>
        <dbReference type="ChEBI" id="CHEBI:57288"/>
        <dbReference type="ChEBI" id="CHEBI:57476"/>
        <dbReference type="ChEBI" id="CHEBI:57716"/>
        <dbReference type="EC" id="2.3.1.31"/>
    </reaction>
</comment>
<evidence type="ECO:0000256" key="17">
    <source>
        <dbReference type="ARBA" id="ARBA00023002"/>
    </source>
</evidence>
<dbReference type="PROSITE" id="PS01042">
    <property type="entry name" value="HOMOSER_DHGENASE"/>
    <property type="match status" value="1"/>
</dbReference>
<dbReference type="HAMAP" id="MF_00296">
    <property type="entry name" value="MetX_acyltransf"/>
    <property type="match status" value="1"/>
</dbReference>
<dbReference type="Pfam" id="PF00742">
    <property type="entry name" value="Homoserine_dh"/>
    <property type="match status" value="1"/>
</dbReference>
<comment type="pathway">
    <text evidence="2">Amino-acid biosynthesis; L-lysine biosynthesis via DAP pathway; (S)-tetrahydrodipicolinate from L-aspartate: step 1/4.</text>
</comment>
<comment type="function">
    <text evidence="26">Transfers an acetyl group from acetyl-CoA to L-homoserine, forming acetyl-L-homoserine.</text>
</comment>
<evidence type="ECO:0000313" key="33">
    <source>
        <dbReference type="Proteomes" id="UP001209885"/>
    </source>
</evidence>
<keyword evidence="13" id="KW-0547">Nucleotide-binding</keyword>
<evidence type="ECO:0000259" key="27">
    <source>
        <dbReference type="Pfam" id="PF00561"/>
    </source>
</evidence>
<name>A0ABT3RN66_9BACT</name>
<dbReference type="Gene3D" id="3.40.1160.10">
    <property type="entry name" value="Acetylglutamate kinase-like"/>
    <property type="match status" value="1"/>
</dbReference>
<feature type="active site" evidence="26">
    <location>
        <position position="306"/>
    </location>
</feature>
<evidence type="ECO:0000256" key="20">
    <source>
        <dbReference type="ARBA" id="ARBA00023154"/>
    </source>
</evidence>
<comment type="similarity">
    <text evidence="8">In the N-terminal section; belongs to the aspartokinase family.</text>
</comment>
<feature type="domain" description="Aspartate/glutamate/uridylate kinase" evidence="28">
    <location>
        <begin position="334"/>
        <end position="606"/>
    </location>
</feature>
<evidence type="ECO:0000256" key="16">
    <source>
        <dbReference type="ARBA" id="ARBA00022857"/>
    </source>
</evidence>
<evidence type="ECO:0000256" key="21">
    <source>
        <dbReference type="ARBA" id="ARBA00023167"/>
    </source>
</evidence>
<proteinExistence type="inferred from homology"/>
<dbReference type="Gene3D" id="1.20.120.1320">
    <property type="entry name" value="Aspartokinase, catalytic domain"/>
    <property type="match status" value="1"/>
</dbReference>
<dbReference type="InterPro" id="IPR036393">
    <property type="entry name" value="AceGlu_kinase-like_sf"/>
</dbReference>
<dbReference type="InterPro" id="IPR011147">
    <property type="entry name" value="Bifunc_Aspkin/hSer_DH"/>
</dbReference>
<protein>
    <recommendedName>
        <fullName evidence="26">Homoserine O-acetyltransferase</fullName>
        <shortName evidence="26">HAT</shortName>
        <ecNumber evidence="26">2.3.1.31</ecNumber>
    </recommendedName>
    <alternativeName>
        <fullName evidence="26">Homoserine transacetylase</fullName>
        <shortName evidence="26">HTA</shortName>
    </alternativeName>
</protein>
<feature type="binding site" evidence="26">
    <location>
        <position position="307"/>
    </location>
    <ligand>
        <name>substrate</name>
    </ligand>
</feature>
<dbReference type="CDD" id="cd04921">
    <property type="entry name" value="ACT_AKi-HSDH-ThrA-like_1"/>
    <property type="match status" value="1"/>
</dbReference>
<keyword evidence="22" id="KW-0511">Multifunctional enzyme</keyword>
<evidence type="ECO:0000259" key="31">
    <source>
        <dbReference type="Pfam" id="PF22468"/>
    </source>
</evidence>
<dbReference type="Gene3D" id="3.30.360.10">
    <property type="entry name" value="Dihydrodipicolinate Reductase, domain 2"/>
    <property type="match status" value="1"/>
</dbReference>